<evidence type="ECO:0000313" key="2">
    <source>
        <dbReference type="EMBL" id="CAG8552778.1"/>
    </source>
</evidence>
<protein>
    <submittedName>
        <fullName evidence="2">9918_t:CDS:1</fullName>
    </submittedName>
</protein>
<dbReference type="InterPro" id="IPR029063">
    <property type="entry name" value="SAM-dependent_MTases_sf"/>
</dbReference>
<keyword evidence="3" id="KW-1185">Reference proteome</keyword>
<feature type="domain" description="Methyltransferase" evidence="1">
    <location>
        <begin position="69"/>
        <end position="161"/>
    </location>
</feature>
<name>A0A9N9B658_9GLOM</name>
<dbReference type="PANTHER" id="PTHR43591">
    <property type="entry name" value="METHYLTRANSFERASE"/>
    <property type="match status" value="1"/>
</dbReference>
<dbReference type="SUPFAM" id="SSF53335">
    <property type="entry name" value="S-adenosyl-L-methionine-dependent methyltransferases"/>
    <property type="match status" value="1"/>
</dbReference>
<organism evidence="2 3">
    <name type="scientific">Ambispora leptoticha</name>
    <dbReference type="NCBI Taxonomy" id="144679"/>
    <lineage>
        <taxon>Eukaryota</taxon>
        <taxon>Fungi</taxon>
        <taxon>Fungi incertae sedis</taxon>
        <taxon>Mucoromycota</taxon>
        <taxon>Glomeromycotina</taxon>
        <taxon>Glomeromycetes</taxon>
        <taxon>Archaeosporales</taxon>
        <taxon>Ambisporaceae</taxon>
        <taxon>Ambispora</taxon>
    </lineage>
</organism>
<dbReference type="InterPro" id="IPR041698">
    <property type="entry name" value="Methyltransf_25"/>
</dbReference>
<dbReference type="Pfam" id="PF13649">
    <property type="entry name" value="Methyltransf_25"/>
    <property type="match status" value="1"/>
</dbReference>
<dbReference type="Gene3D" id="3.40.50.150">
    <property type="entry name" value="Vaccinia Virus protein VP39"/>
    <property type="match status" value="1"/>
</dbReference>
<evidence type="ECO:0000313" key="3">
    <source>
        <dbReference type="Proteomes" id="UP000789508"/>
    </source>
</evidence>
<feature type="non-terminal residue" evidence="2">
    <location>
        <position position="1"/>
    </location>
</feature>
<dbReference type="CDD" id="cd02440">
    <property type="entry name" value="AdoMet_MTases"/>
    <property type="match status" value="1"/>
</dbReference>
<dbReference type="EMBL" id="CAJVPS010001871">
    <property type="protein sequence ID" value="CAG8552778.1"/>
    <property type="molecule type" value="Genomic_DNA"/>
</dbReference>
<dbReference type="OrthoDB" id="2013972at2759"/>
<reference evidence="2" key="1">
    <citation type="submission" date="2021-06" db="EMBL/GenBank/DDBJ databases">
        <authorList>
            <person name="Kallberg Y."/>
            <person name="Tangrot J."/>
            <person name="Rosling A."/>
        </authorList>
    </citation>
    <scope>NUCLEOTIDE SEQUENCE</scope>
    <source>
        <strain evidence="2">FL130A</strain>
    </source>
</reference>
<gene>
    <name evidence="2" type="ORF">ALEPTO_LOCUS5958</name>
</gene>
<proteinExistence type="predicted"/>
<dbReference type="PANTHER" id="PTHR43591:SF50">
    <property type="entry name" value="METHYLTRANSFERASE DOMAIN-CONTAINING PROTEIN-RELATED"/>
    <property type="match status" value="1"/>
</dbReference>
<evidence type="ECO:0000259" key="1">
    <source>
        <dbReference type="Pfam" id="PF13649"/>
    </source>
</evidence>
<accession>A0A9N9B658</accession>
<dbReference type="Proteomes" id="UP000789508">
    <property type="component" value="Unassembled WGS sequence"/>
</dbReference>
<dbReference type="AlphaFoldDB" id="A0A9N9B658"/>
<comment type="caution">
    <text evidence="2">The sequence shown here is derived from an EMBL/GenBank/DDBJ whole genome shotgun (WGS) entry which is preliminary data.</text>
</comment>
<sequence length="290" mass="33325">RYFEEENGTISYRFINGRRYHTISESAYFGATDDEEAYRLSRYHDAIKDIWGGLFKSPVEEKLRKGARVIDIGCGSGIWILDMARQYPKSKFVGIDISPALPTENLPPNVEFIQYNVLDGIPCEDSSFDLVHQKFLVAAYTETQWETKVIPELIRLARPDGWIELLEADVLTSNGTVTKRIVKALHDFMKSKGLQPKIGNELLRMLEQTNAFSEIRNQHKIVNFGKKHGKSAEESLRFYTSGLLSAKAYLAAWMNVIPEHYDALIETVSIEAEKYSTYFDQYRFCAHKKF</sequence>